<comment type="caution">
    <text evidence="1">The sequence shown here is derived from an EMBL/GenBank/DDBJ whole genome shotgun (WGS) entry which is preliminary data.</text>
</comment>
<dbReference type="OrthoDB" id="79603at2759"/>
<dbReference type="SUPFAM" id="SSF48371">
    <property type="entry name" value="ARM repeat"/>
    <property type="match status" value="1"/>
</dbReference>
<dbReference type="EMBL" id="QJKJ01003913">
    <property type="protein sequence ID" value="RDX96305.1"/>
    <property type="molecule type" value="Genomic_DNA"/>
</dbReference>
<reference evidence="1" key="1">
    <citation type="submission" date="2018-05" db="EMBL/GenBank/DDBJ databases">
        <title>Draft genome of Mucuna pruriens seed.</title>
        <authorList>
            <person name="Nnadi N.E."/>
            <person name="Vos R."/>
            <person name="Hasami M.H."/>
            <person name="Devisetty U.K."/>
            <person name="Aguiy J.C."/>
        </authorList>
    </citation>
    <scope>NUCLEOTIDE SEQUENCE [LARGE SCALE GENOMIC DNA]</scope>
    <source>
        <strain evidence="1">JCA_2017</strain>
    </source>
</reference>
<organism evidence="1 2">
    <name type="scientific">Mucuna pruriens</name>
    <name type="common">Velvet bean</name>
    <name type="synonym">Dolichos pruriens</name>
    <dbReference type="NCBI Taxonomy" id="157652"/>
    <lineage>
        <taxon>Eukaryota</taxon>
        <taxon>Viridiplantae</taxon>
        <taxon>Streptophyta</taxon>
        <taxon>Embryophyta</taxon>
        <taxon>Tracheophyta</taxon>
        <taxon>Spermatophyta</taxon>
        <taxon>Magnoliopsida</taxon>
        <taxon>eudicotyledons</taxon>
        <taxon>Gunneridae</taxon>
        <taxon>Pentapetalae</taxon>
        <taxon>rosids</taxon>
        <taxon>fabids</taxon>
        <taxon>Fabales</taxon>
        <taxon>Fabaceae</taxon>
        <taxon>Papilionoideae</taxon>
        <taxon>50 kb inversion clade</taxon>
        <taxon>NPAAA clade</taxon>
        <taxon>indigoferoid/millettioid clade</taxon>
        <taxon>Phaseoleae</taxon>
        <taxon>Mucuna</taxon>
    </lineage>
</organism>
<dbReference type="PANTHER" id="PTHR37743:SF1">
    <property type="entry name" value="ARM REPEAT SUPERFAMILY PROTEIN"/>
    <property type="match status" value="1"/>
</dbReference>
<feature type="non-terminal residue" evidence="1">
    <location>
        <position position="1"/>
    </location>
</feature>
<gene>
    <name evidence="1" type="ORF">CR513_21050</name>
</gene>
<sequence>MSKDDQCLMEVLKRLASRNISQRRNAMDVISEALHISSKSQNLMPYSAWQDIANKLLERLGDEEIMIREQASKLLPMINPSLYLSAPVGLVYSTDESQSSASDAIIGALKHHNQRIEIIFLLLDCLSKTSKSLDLPQSTGDKRSKLDTDRVLKLVPVWSKSVPRLELLNRTTGSSDAEIDYDCIAFLLLHRAFCEFEFEDVRKLSAELCGRIHPHVLFPFLCPVLERAVDSKNILKIKACLFSICTSLVVRGWESISHPSMYAIRKMIETVLLWPCLSADSVSKAQHGCIDCLALMICAELQAKESITDSRPDKIRVVGKKGNSFVTYVINQFFNVQRGQLYKVDPGLASDKVQDWARL</sequence>
<proteinExistence type="predicted"/>
<name>A0A371H0J7_MUCPR</name>
<evidence type="ECO:0000313" key="1">
    <source>
        <dbReference type="EMBL" id="RDX96305.1"/>
    </source>
</evidence>
<dbReference type="PANTHER" id="PTHR37743">
    <property type="entry name" value="ARM REPEAT SUPERFAMILY PROTEIN"/>
    <property type="match status" value="1"/>
</dbReference>
<dbReference type="InterPro" id="IPR016024">
    <property type="entry name" value="ARM-type_fold"/>
</dbReference>
<keyword evidence="2" id="KW-1185">Reference proteome</keyword>
<accession>A0A371H0J7</accession>
<evidence type="ECO:0000313" key="2">
    <source>
        <dbReference type="Proteomes" id="UP000257109"/>
    </source>
</evidence>
<dbReference type="AlphaFoldDB" id="A0A371H0J7"/>
<dbReference type="Proteomes" id="UP000257109">
    <property type="component" value="Unassembled WGS sequence"/>
</dbReference>
<protein>
    <submittedName>
        <fullName evidence="1">Uncharacterized protein</fullName>
    </submittedName>
</protein>